<proteinExistence type="predicted"/>
<dbReference type="EMBL" id="UOEM01000066">
    <property type="protein sequence ID" value="VAW13842.1"/>
    <property type="molecule type" value="Genomic_DNA"/>
</dbReference>
<dbReference type="InterPro" id="IPR011108">
    <property type="entry name" value="RMMBL"/>
</dbReference>
<dbReference type="GO" id="GO:0004519">
    <property type="term" value="F:endonuclease activity"/>
    <property type="evidence" value="ECO:0007669"/>
    <property type="project" value="UniProtKB-KW"/>
</dbReference>
<keyword evidence="5 8" id="KW-0269">Exonuclease</keyword>
<dbReference type="AlphaFoldDB" id="A0A3B0TH88"/>
<dbReference type="Pfam" id="PF17770">
    <property type="entry name" value="RNase_J_C"/>
    <property type="match status" value="1"/>
</dbReference>
<dbReference type="CDD" id="cd07714">
    <property type="entry name" value="RNaseJ_MBL-fold"/>
    <property type="match status" value="1"/>
</dbReference>
<keyword evidence="1" id="KW-0540">Nuclease</keyword>
<dbReference type="InterPro" id="IPR036866">
    <property type="entry name" value="RibonucZ/Hydroxyglut_hydro"/>
</dbReference>
<dbReference type="SMART" id="SM00849">
    <property type="entry name" value="Lactamase_B"/>
    <property type="match status" value="1"/>
</dbReference>
<evidence type="ECO:0000256" key="1">
    <source>
        <dbReference type="ARBA" id="ARBA00022722"/>
    </source>
</evidence>
<dbReference type="GO" id="GO:0046872">
    <property type="term" value="F:metal ion binding"/>
    <property type="evidence" value="ECO:0007669"/>
    <property type="project" value="UniProtKB-KW"/>
</dbReference>
<evidence type="ECO:0000256" key="4">
    <source>
        <dbReference type="ARBA" id="ARBA00022833"/>
    </source>
</evidence>
<feature type="domain" description="Metallo-beta-lactamase" evidence="7">
    <location>
        <begin position="22"/>
        <end position="221"/>
    </location>
</feature>
<name>A0A3B0TH88_9ZZZZ</name>
<evidence type="ECO:0000313" key="8">
    <source>
        <dbReference type="EMBL" id="VAW13842.1"/>
    </source>
</evidence>
<evidence type="ECO:0000256" key="2">
    <source>
        <dbReference type="ARBA" id="ARBA00022723"/>
    </source>
</evidence>
<organism evidence="8">
    <name type="scientific">hydrothermal vent metagenome</name>
    <dbReference type="NCBI Taxonomy" id="652676"/>
    <lineage>
        <taxon>unclassified sequences</taxon>
        <taxon>metagenomes</taxon>
        <taxon>ecological metagenomes</taxon>
    </lineage>
</organism>
<dbReference type="InterPro" id="IPR041636">
    <property type="entry name" value="RNase_J_C"/>
</dbReference>
<evidence type="ECO:0000256" key="3">
    <source>
        <dbReference type="ARBA" id="ARBA00022801"/>
    </source>
</evidence>
<dbReference type="GO" id="GO:0003723">
    <property type="term" value="F:RNA binding"/>
    <property type="evidence" value="ECO:0007669"/>
    <property type="project" value="UniProtKB-KW"/>
</dbReference>
<keyword evidence="8" id="KW-0255">Endonuclease</keyword>
<keyword evidence="3" id="KW-0378">Hydrolase</keyword>
<dbReference type="Gene3D" id="3.60.15.10">
    <property type="entry name" value="Ribonuclease Z/Hydroxyacylglutathione hydrolase-like"/>
    <property type="match status" value="1"/>
</dbReference>
<keyword evidence="6" id="KW-0694">RNA-binding</keyword>
<dbReference type="PANTHER" id="PTHR43694:SF1">
    <property type="entry name" value="RIBONUCLEASE J"/>
    <property type="match status" value="1"/>
</dbReference>
<dbReference type="PANTHER" id="PTHR43694">
    <property type="entry name" value="RIBONUCLEASE J"/>
    <property type="match status" value="1"/>
</dbReference>
<protein>
    <submittedName>
        <fullName evidence="8">Ribonuclease J (Endonuclease and 5' exonuclease)</fullName>
    </submittedName>
</protein>
<keyword evidence="2" id="KW-0479">Metal-binding</keyword>
<gene>
    <name evidence="8" type="ORF">MNBD_ALPHA09-660</name>
</gene>
<dbReference type="InterPro" id="IPR055132">
    <property type="entry name" value="RNase_J_b_CASP"/>
</dbReference>
<accession>A0A3B0TH88</accession>
<dbReference type="GO" id="GO:0004527">
    <property type="term" value="F:exonuclease activity"/>
    <property type="evidence" value="ECO:0007669"/>
    <property type="project" value="UniProtKB-KW"/>
</dbReference>
<dbReference type="Gene3D" id="3.40.50.10710">
    <property type="entry name" value="Metallo-hydrolase/oxidoreductase"/>
    <property type="match status" value="1"/>
</dbReference>
<dbReference type="Pfam" id="PF00753">
    <property type="entry name" value="Lactamase_B"/>
    <property type="match status" value="1"/>
</dbReference>
<dbReference type="Pfam" id="PF07521">
    <property type="entry name" value="RMMBL"/>
    <property type="match status" value="1"/>
</dbReference>
<dbReference type="Pfam" id="PF22505">
    <property type="entry name" value="RNase_J_b_CASP"/>
    <property type="match status" value="1"/>
</dbReference>
<reference evidence="8" key="1">
    <citation type="submission" date="2018-06" db="EMBL/GenBank/DDBJ databases">
        <authorList>
            <person name="Zhirakovskaya E."/>
        </authorList>
    </citation>
    <scope>NUCLEOTIDE SEQUENCE</scope>
</reference>
<sequence>MNARSNPGELVYAPLGGAGEIGMNLYLYGTGTEKKREWIVVDVGIGFTGGQLPGVDVVLPDTAHIEALGSAVKAIVLTHAHEDHYGAVAELWRRLKLPVYATPFTAELLKGKLYEHGLEDQVPLNVLGLGSPFKIGAFELEFVTMTHSIPEPSGLIIRTGAGTVLHTGDWKLDAEPVISPNTDLDKLTALGEAGCDAMVCDSTNVFRDGVSASEAEVARSLTKIIASAEHRVAVTTFSSNVGRIISLVRAGQEAGRDIVLAGRALHRITAAAEATGYLTGAGKLLDARDFADVPRHRCLAIVTGSQGEPRAALSRIATGTHPNIRLEPDDLVIYSSKNIPGNELAIAQVENRLAEMGVKIINSDRHLVHVTGHPRRGELKAMYEMVKPKLAVPMHGEYRHLTEHAAFARELGVPQSLVVPNGSLARLVPGPGQVIGEVSAGRLLRDGEILVPESDPAVRERRSLSFAGAVFISMVLDENSGELASDTEIHLLGIPEPTDHGPDLDELVENAIDKAMKKLPRARRRDPDHVAEMVRRSVRGVLRQAWGKKPETRVAVAHVRLARR</sequence>
<dbReference type="SUPFAM" id="SSF56281">
    <property type="entry name" value="Metallo-hydrolase/oxidoreductase"/>
    <property type="match status" value="1"/>
</dbReference>
<evidence type="ECO:0000256" key="6">
    <source>
        <dbReference type="ARBA" id="ARBA00022884"/>
    </source>
</evidence>
<dbReference type="Gene3D" id="3.10.20.580">
    <property type="match status" value="1"/>
</dbReference>
<evidence type="ECO:0000256" key="5">
    <source>
        <dbReference type="ARBA" id="ARBA00022839"/>
    </source>
</evidence>
<dbReference type="InterPro" id="IPR042173">
    <property type="entry name" value="RNase_J_2"/>
</dbReference>
<evidence type="ECO:0000259" key="7">
    <source>
        <dbReference type="SMART" id="SM00849"/>
    </source>
</evidence>
<keyword evidence="4" id="KW-0862">Zinc</keyword>
<dbReference type="InterPro" id="IPR001279">
    <property type="entry name" value="Metallo-B-lactamas"/>
</dbReference>